<accession>A0A1V3U3D9</accession>
<reference evidence="11 12" key="1">
    <citation type="submission" date="2016-11" db="EMBL/GenBank/DDBJ databases">
        <title>Genome sequence and comparative genomic analysis of clinical strain Elizabethkingia meningoseptica 61421 PRCM.</title>
        <authorList>
            <person name="Wang M."/>
            <person name="Hu S."/>
            <person name="Cao L."/>
            <person name="Jiang T."/>
            <person name="Zhou Y."/>
            <person name="Ming D."/>
        </authorList>
    </citation>
    <scope>NUCLEOTIDE SEQUENCE [LARGE SCALE GENOMIC DNA]</scope>
    <source>
        <strain evidence="11 12">61421 PRCM</strain>
    </source>
</reference>
<evidence type="ECO:0000313" key="12">
    <source>
        <dbReference type="Proteomes" id="UP000188947"/>
    </source>
</evidence>
<dbReference type="SUPFAM" id="SSF49464">
    <property type="entry name" value="Carboxypeptidase regulatory domain-like"/>
    <property type="match status" value="1"/>
</dbReference>
<dbReference type="InterPro" id="IPR012910">
    <property type="entry name" value="Plug_dom"/>
</dbReference>
<evidence type="ECO:0000259" key="10">
    <source>
        <dbReference type="Pfam" id="PF14905"/>
    </source>
</evidence>
<evidence type="ECO:0000256" key="3">
    <source>
        <dbReference type="ARBA" id="ARBA00022452"/>
    </source>
</evidence>
<dbReference type="InterPro" id="IPR041700">
    <property type="entry name" value="OMP_b-brl_3"/>
</dbReference>
<evidence type="ECO:0000256" key="2">
    <source>
        <dbReference type="ARBA" id="ARBA00022448"/>
    </source>
</evidence>
<name>A0A1V3U3D9_ELIME</name>
<evidence type="ECO:0000259" key="9">
    <source>
        <dbReference type="Pfam" id="PF07715"/>
    </source>
</evidence>
<dbReference type="InterPro" id="IPR008969">
    <property type="entry name" value="CarboxyPept-like_regulatory"/>
</dbReference>
<evidence type="ECO:0000256" key="6">
    <source>
        <dbReference type="ARBA" id="ARBA00023136"/>
    </source>
</evidence>
<comment type="caution">
    <text evidence="11">The sequence shown here is derived from an EMBL/GenBank/DDBJ whole genome shotgun (WGS) entry which is preliminary data.</text>
</comment>
<dbReference type="SUPFAM" id="SSF56935">
    <property type="entry name" value="Porins"/>
    <property type="match status" value="1"/>
</dbReference>
<evidence type="ECO:0000256" key="5">
    <source>
        <dbReference type="ARBA" id="ARBA00022729"/>
    </source>
</evidence>
<keyword evidence="5" id="KW-0732">Signal</keyword>
<dbReference type="GO" id="GO:0044718">
    <property type="term" value="P:siderophore transmembrane transport"/>
    <property type="evidence" value="ECO:0007669"/>
    <property type="project" value="TreeGrafter"/>
</dbReference>
<dbReference type="InterPro" id="IPR039426">
    <property type="entry name" value="TonB-dep_rcpt-like"/>
</dbReference>
<dbReference type="InterPro" id="IPR037066">
    <property type="entry name" value="Plug_dom_sf"/>
</dbReference>
<keyword evidence="12" id="KW-1185">Reference proteome</keyword>
<dbReference type="PANTHER" id="PTHR30069:SF29">
    <property type="entry name" value="HEMOGLOBIN AND HEMOGLOBIN-HAPTOGLOBIN-BINDING PROTEIN 1-RELATED"/>
    <property type="match status" value="1"/>
</dbReference>
<dbReference type="OrthoDB" id="8764943at2"/>
<keyword evidence="4 8" id="KW-0812">Transmembrane</keyword>
<evidence type="ECO:0000313" key="11">
    <source>
        <dbReference type="EMBL" id="OOH97323.1"/>
    </source>
</evidence>
<dbReference type="Pfam" id="PF07715">
    <property type="entry name" value="Plug"/>
    <property type="match status" value="1"/>
</dbReference>
<sequence>MKKIIFITVLLFFKIIYSQEIGKTITVGGKVVEKKTAAALGLATITFINSLDGKSTAGSITDGKGNFSLKIAPGKYNIKAEFIGLESNTIENFDLQNDQILPTFLLDEIPTEVETVEIQAEKTTIEHKLDKKVFNVGSDLVAKGGNATNILNNVPSVSVNYNGTVSLRGNTGVRILINGKPSVLTANNGLEQIPAENIEKVEVITNPSSKYDSEGTGGIINIILKKNKNKGFGSSVQVTTGIPGNHALGYNVNYKNKKINIFSDLRYRYINFPGNESTSRAIYDGNGIDSYLDGTVDRDRTNRTFTAYFGGDYYFNDKNILTLSYFYRNNTSRNTVDYTFNYLDEHRNPERIAKARETYKEPQTANQIELNYIKTFAKEGQKFTINLQYDFWNDDENESIAEHEFFPITLPARALKSRNIESSKDFLFQSDYSLPINGKSKIEFGIKGEIRRINSDYQAYDNNIIIDSLNNVLHYNERIIGAYVQYGSSIKKLNYLLGLRIENSNTGSNDRSNLFSIAKKYTDFFPTAHFTYEINDILNLQLSYSRRISRPAFWQLNPFGGIADRRNIRIGNPDLDPVYTNSYEIGALIKWGKMTINPSVYHQYSKNIFEDIRFTNSEGFLVEQAINSGTESRIGTEISFTYSPLKWLTLTGEMNYYNFEQKGRFNISDKNFLAKQSTRIKFSTWNFQTNLNYLGATSSGQFSSKSQYWVDFGMGKDIWKEKASITLKVDNIFDSRISNGSVRGVDYALNYSYRSPGPRVYATFTYRLNRKKSDKDRLPD</sequence>
<dbReference type="RefSeq" id="WP_069214027.1">
    <property type="nucleotide sequence ID" value="NZ_CP016378.1"/>
</dbReference>
<feature type="domain" description="TonB-dependent receptor plug" evidence="9">
    <location>
        <begin position="144"/>
        <end position="219"/>
    </location>
</feature>
<keyword evidence="7 8" id="KW-0998">Cell outer membrane</keyword>
<dbReference type="InterPro" id="IPR036942">
    <property type="entry name" value="Beta-barrel_TonB_sf"/>
</dbReference>
<evidence type="ECO:0000256" key="7">
    <source>
        <dbReference type="ARBA" id="ARBA00023237"/>
    </source>
</evidence>
<dbReference type="GO" id="GO:0015344">
    <property type="term" value="F:siderophore uptake transmembrane transporter activity"/>
    <property type="evidence" value="ECO:0007669"/>
    <property type="project" value="TreeGrafter"/>
</dbReference>
<dbReference type="eggNOG" id="COG4206">
    <property type="taxonomic scope" value="Bacteria"/>
</dbReference>
<organism evidence="11 12">
    <name type="scientific">Elizabethkingia meningoseptica</name>
    <name type="common">Chryseobacterium meningosepticum</name>
    <dbReference type="NCBI Taxonomy" id="238"/>
    <lineage>
        <taxon>Bacteria</taxon>
        <taxon>Pseudomonadati</taxon>
        <taxon>Bacteroidota</taxon>
        <taxon>Flavobacteriia</taxon>
        <taxon>Flavobacteriales</taxon>
        <taxon>Weeksellaceae</taxon>
        <taxon>Elizabethkingia</taxon>
    </lineage>
</organism>
<dbReference type="Pfam" id="PF13620">
    <property type="entry name" value="CarboxypepD_reg"/>
    <property type="match status" value="1"/>
</dbReference>
<dbReference type="AlphaFoldDB" id="A0A1V3U3D9"/>
<dbReference type="STRING" id="238.BBD35_11190"/>
<dbReference type="PANTHER" id="PTHR30069">
    <property type="entry name" value="TONB-DEPENDENT OUTER MEMBRANE RECEPTOR"/>
    <property type="match status" value="1"/>
</dbReference>
<dbReference type="PROSITE" id="PS52016">
    <property type="entry name" value="TONB_DEPENDENT_REC_3"/>
    <property type="match status" value="1"/>
</dbReference>
<dbReference type="Proteomes" id="UP000188947">
    <property type="component" value="Unassembled WGS sequence"/>
</dbReference>
<evidence type="ECO:0000256" key="1">
    <source>
        <dbReference type="ARBA" id="ARBA00004571"/>
    </source>
</evidence>
<evidence type="ECO:0000256" key="4">
    <source>
        <dbReference type="ARBA" id="ARBA00022692"/>
    </source>
</evidence>
<dbReference type="Pfam" id="PF14905">
    <property type="entry name" value="OMP_b-brl_3"/>
    <property type="match status" value="1"/>
</dbReference>
<comment type="subcellular location">
    <subcellularLocation>
        <location evidence="1 8">Cell outer membrane</location>
        <topology evidence="1 8">Multi-pass membrane protein</topology>
    </subcellularLocation>
</comment>
<keyword evidence="3 8" id="KW-1134">Transmembrane beta strand</keyword>
<dbReference type="Gene3D" id="2.170.130.10">
    <property type="entry name" value="TonB-dependent receptor, plug domain"/>
    <property type="match status" value="1"/>
</dbReference>
<evidence type="ECO:0000256" key="8">
    <source>
        <dbReference type="PROSITE-ProRule" id="PRU01360"/>
    </source>
</evidence>
<keyword evidence="6 8" id="KW-0472">Membrane</keyword>
<dbReference type="Gene3D" id="2.40.170.20">
    <property type="entry name" value="TonB-dependent receptor, beta-barrel domain"/>
    <property type="match status" value="1"/>
</dbReference>
<comment type="similarity">
    <text evidence="8">Belongs to the TonB-dependent receptor family.</text>
</comment>
<protein>
    <submittedName>
        <fullName evidence="11">TonB-dependent receptor</fullName>
    </submittedName>
</protein>
<dbReference type="Gene3D" id="2.60.40.1120">
    <property type="entry name" value="Carboxypeptidase-like, regulatory domain"/>
    <property type="match status" value="1"/>
</dbReference>
<proteinExistence type="inferred from homology"/>
<dbReference type="EMBL" id="MPOG01000004">
    <property type="protein sequence ID" value="OOH97323.1"/>
    <property type="molecule type" value="Genomic_DNA"/>
</dbReference>
<gene>
    <name evidence="11" type="ORF">BMF97_03110</name>
</gene>
<feature type="domain" description="Outer membrane protein beta-barrel" evidence="10">
    <location>
        <begin position="374"/>
        <end position="766"/>
    </location>
</feature>
<dbReference type="GO" id="GO:0009279">
    <property type="term" value="C:cell outer membrane"/>
    <property type="evidence" value="ECO:0007669"/>
    <property type="project" value="UniProtKB-SubCell"/>
</dbReference>
<keyword evidence="11" id="KW-0675">Receptor</keyword>
<keyword evidence="2 8" id="KW-0813">Transport</keyword>